<reference evidence="1 2" key="1">
    <citation type="submission" date="2013-04" db="EMBL/GenBank/DDBJ databases">
        <authorList>
            <person name="Harkins D.M."/>
            <person name="Durkin A.S."/>
            <person name="Brinkac L.M."/>
            <person name="Haft D.H."/>
            <person name="Selengut J.D."/>
            <person name="Sanka R."/>
            <person name="DePew J."/>
            <person name="Purushe J."/>
            <person name="Hartskeerl R.A."/>
            <person name="Ahmed A."/>
            <person name="van der Linden H."/>
            <person name="Goris M.G.A."/>
            <person name="Vinetz J.M."/>
            <person name="Sutton G.G."/>
            <person name="Nierman W.C."/>
            <person name="Fouts D.E."/>
        </authorList>
    </citation>
    <scope>NUCLEOTIDE SEQUENCE [LARGE SCALE GENOMIC DNA]</scope>
    <source>
        <strain evidence="1 2">Sao Paulo</strain>
    </source>
</reference>
<protein>
    <submittedName>
        <fullName evidence="1">Uncharacterized protein</fullName>
    </submittedName>
</protein>
<organism evidence="1 2">
    <name type="scientific">Leptospira yanagawae serovar Saopaulo str. Sao Paulo = ATCC 700523</name>
    <dbReference type="NCBI Taxonomy" id="1249483"/>
    <lineage>
        <taxon>Bacteria</taxon>
        <taxon>Pseudomonadati</taxon>
        <taxon>Spirochaetota</taxon>
        <taxon>Spirochaetia</taxon>
        <taxon>Leptospirales</taxon>
        <taxon>Leptospiraceae</taxon>
        <taxon>Leptospira</taxon>
    </lineage>
</organism>
<accession>A0A5E8HFL5</accession>
<sequence>MTGAIPKSNFRFKIVSISDFASFVTRSQSSFLSCSWWECFAQKVAVCITDPSSKRRSNCLLIEGLQAKAMETKLIIKNNRKNV</sequence>
<comment type="caution">
    <text evidence="1">The sequence shown here is derived from an EMBL/GenBank/DDBJ whole genome shotgun (WGS) entry which is preliminary data.</text>
</comment>
<dbReference type="AlphaFoldDB" id="A0A5E8HFL5"/>
<evidence type="ECO:0000313" key="1">
    <source>
        <dbReference type="EMBL" id="EOQ90251.1"/>
    </source>
</evidence>
<dbReference type="Proteomes" id="UP000013996">
    <property type="component" value="Unassembled WGS sequence"/>
</dbReference>
<evidence type="ECO:0000313" key="2">
    <source>
        <dbReference type="Proteomes" id="UP000013996"/>
    </source>
</evidence>
<dbReference type="EMBL" id="AOGX02000013">
    <property type="protein sequence ID" value="EOQ90251.1"/>
    <property type="molecule type" value="Genomic_DNA"/>
</dbReference>
<dbReference type="STRING" id="1249483.LEP1GSC202_0464"/>
<proteinExistence type="predicted"/>
<gene>
    <name evidence="1" type="ORF">LEP1GSC202_0464</name>
</gene>
<name>A0A5E8HFL5_9LEPT</name>